<reference evidence="1" key="1">
    <citation type="submission" date="2022-02" db="EMBL/GenBank/DDBJ databases">
        <title>Plant Genome Project.</title>
        <authorList>
            <person name="Zhang R.-G."/>
        </authorList>
    </citation>
    <scope>NUCLEOTIDE SEQUENCE</scope>
    <source>
        <strain evidence="1">AT1</strain>
    </source>
</reference>
<name>A0ACC0P1X5_RHOML</name>
<evidence type="ECO:0000313" key="2">
    <source>
        <dbReference type="Proteomes" id="UP001062846"/>
    </source>
</evidence>
<sequence length="141" mass="15756">MVVNHLQVPVEWVNEVVRRMLALENVVRRAASGMTLELRYPAPAAQPAHAAGSRRAQVQGRAASKKRARSPPRAQTSTPPAATRHSRRSQPAAASKEAARKAVARAEERYRIEMRERPSQDEPARKKQLILSHPADEEEEE</sequence>
<accession>A0ACC0P1X5</accession>
<evidence type="ECO:0000313" key="1">
    <source>
        <dbReference type="EMBL" id="KAI8559159.1"/>
    </source>
</evidence>
<gene>
    <name evidence="1" type="ORF">RHMOL_Rhmol04G0151800</name>
</gene>
<comment type="caution">
    <text evidence="1">The sequence shown here is derived from an EMBL/GenBank/DDBJ whole genome shotgun (WGS) entry which is preliminary data.</text>
</comment>
<protein>
    <submittedName>
        <fullName evidence="1">Uncharacterized protein</fullName>
    </submittedName>
</protein>
<proteinExistence type="predicted"/>
<dbReference type="EMBL" id="CM046391">
    <property type="protein sequence ID" value="KAI8559159.1"/>
    <property type="molecule type" value="Genomic_DNA"/>
</dbReference>
<dbReference type="Proteomes" id="UP001062846">
    <property type="component" value="Chromosome 4"/>
</dbReference>
<organism evidence="1 2">
    <name type="scientific">Rhododendron molle</name>
    <name type="common">Chinese azalea</name>
    <name type="synonym">Azalea mollis</name>
    <dbReference type="NCBI Taxonomy" id="49168"/>
    <lineage>
        <taxon>Eukaryota</taxon>
        <taxon>Viridiplantae</taxon>
        <taxon>Streptophyta</taxon>
        <taxon>Embryophyta</taxon>
        <taxon>Tracheophyta</taxon>
        <taxon>Spermatophyta</taxon>
        <taxon>Magnoliopsida</taxon>
        <taxon>eudicotyledons</taxon>
        <taxon>Gunneridae</taxon>
        <taxon>Pentapetalae</taxon>
        <taxon>asterids</taxon>
        <taxon>Ericales</taxon>
        <taxon>Ericaceae</taxon>
        <taxon>Ericoideae</taxon>
        <taxon>Rhodoreae</taxon>
        <taxon>Rhododendron</taxon>
    </lineage>
</organism>
<keyword evidence="2" id="KW-1185">Reference proteome</keyword>